<keyword evidence="2" id="KW-0732">Signal</keyword>
<feature type="region of interest" description="Disordered" evidence="1">
    <location>
        <begin position="187"/>
        <end position="216"/>
    </location>
</feature>
<evidence type="ECO:0000256" key="2">
    <source>
        <dbReference type="SAM" id="SignalP"/>
    </source>
</evidence>
<sequence length="319" mass="34496">MLALLVPVGVMLLVAFLVHKQKVRNGENGLPYLGLLFDTIAPYDPSTPYCTPPSSPTSLELSNMRTVEPSKSPSATLQLLPPAVQFELPTSPSVDDQPAAFAADVTLAPAALPPIFPTHPVNHTRKEKFDIGGLQSTAPGPELLSTTDLIRLGDSVKAAESFGDFQTKIGDSEEPRAPLVPALASLEQKASSKHHHHRQEGEAALRSEDGDLSQQPNVGVEQSLGLVESSSDLKIETEEARLQMKSTPTPDTANHKAENTFASKTTIKESTEETAVGTTNERQLSGHHSFRSSSDYLHYRKSKASNETDPQIVVELYML</sequence>
<accession>A0A914WYX5</accession>
<dbReference type="Proteomes" id="UP000887566">
    <property type="component" value="Unplaced"/>
</dbReference>
<dbReference type="AlphaFoldDB" id="A0A914WYX5"/>
<feature type="region of interest" description="Disordered" evidence="1">
    <location>
        <begin position="270"/>
        <end position="289"/>
    </location>
</feature>
<dbReference type="WBParaSite" id="PSAMB.scaffold5795size10867.g27311.t1">
    <property type="protein sequence ID" value="PSAMB.scaffold5795size10867.g27311.t1"/>
    <property type="gene ID" value="PSAMB.scaffold5795size10867.g27311"/>
</dbReference>
<feature type="signal peptide" evidence="2">
    <location>
        <begin position="1"/>
        <end position="20"/>
    </location>
</feature>
<proteinExistence type="predicted"/>
<evidence type="ECO:0000256" key="1">
    <source>
        <dbReference type="SAM" id="MobiDB-lite"/>
    </source>
</evidence>
<name>A0A914WYX5_9BILA</name>
<keyword evidence="3" id="KW-1185">Reference proteome</keyword>
<reference evidence="4" key="1">
    <citation type="submission" date="2022-11" db="UniProtKB">
        <authorList>
            <consortium name="WormBaseParasite"/>
        </authorList>
    </citation>
    <scope>IDENTIFICATION</scope>
</reference>
<feature type="chain" id="PRO_5037691793" evidence="2">
    <location>
        <begin position="21"/>
        <end position="319"/>
    </location>
</feature>
<protein>
    <submittedName>
        <fullName evidence="4">Uncharacterized protein</fullName>
    </submittedName>
</protein>
<evidence type="ECO:0000313" key="3">
    <source>
        <dbReference type="Proteomes" id="UP000887566"/>
    </source>
</evidence>
<feature type="compositionally biased region" description="Basic and acidic residues" evidence="1">
    <location>
        <begin position="199"/>
        <end position="209"/>
    </location>
</feature>
<evidence type="ECO:0000313" key="4">
    <source>
        <dbReference type="WBParaSite" id="PSAMB.scaffold5795size10867.g27311.t1"/>
    </source>
</evidence>
<organism evidence="3 4">
    <name type="scientific">Plectus sambesii</name>
    <dbReference type="NCBI Taxonomy" id="2011161"/>
    <lineage>
        <taxon>Eukaryota</taxon>
        <taxon>Metazoa</taxon>
        <taxon>Ecdysozoa</taxon>
        <taxon>Nematoda</taxon>
        <taxon>Chromadorea</taxon>
        <taxon>Plectida</taxon>
        <taxon>Plectina</taxon>
        <taxon>Plectoidea</taxon>
        <taxon>Plectidae</taxon>
        <taxon>Plectus</taxon>
    </lineage>
</organism>